<dbReference type="EMBL" id="AECV01000020">
    <property type="protein sequence ID" value="EFW29614.1"/>
    <property type="molecule type" value="Genomic_DNA"/>
</dbReference>
<comment type="caution">
    <text evidence="7">The sequence shown here is derived from an EMBL/GenBank/DDBJ whole genome shotgun (WGS) entry which is preliminary data.</text>
</comment>
<dbReference type="STRING" id="749551.HMPREF9555_01189"/>
<evidence type="ECO:0000259" key="6">
    <source>
        <dbReference type="Pfam" id="PF22740"/>
    </source>
</evidence>
<organism evidence="7 8">
    <name type="scientific">Selenomonas artemidis F0399</name>
    <dbReference type="NCBI Taxonomy" id="749551"/>
    <lineage>
        <taxon>Bacteria</taxon>
        <taxon>Bacillati</taxon>
        <taxon>Bacillota</taxon>
        <taxon>Negativicutes</taxon>
        <taxon>Selenomonadales</taxon>
        <taxon>Selenomonadaceae</taxon>
        <taxon>Selenomonas</taxon>
    </lineage>
</organism>
<dbReference type="Proteomes" id="UP000004633">
    <property type="component" value="Unassembled WGS sequence"/>
</dbReference>
<dbReference type="Pfam" id="PF03668">
    <property type="entry name" value="RapZ-like_N"/>
    <property type="match status" value="1"/>
</dbReference>
<feature type="binding site" evidence="4">
    <location>
        <begin position="70"/>
        <end position="73"/>
    </location>
    <ligand>
        <name>GTP</name>
        <dbReference type="ChEBI" id="CHEBI:37565"/>
    </ligand>
</feature>
<dbReference type="PANTHER" id="PTHR30448">
    <property type="entry name" value="RNASE ADAPTER PROTEIN RAPZ"/>
    <property type="match status" value="1"/>
</dbReference>
<dbReference type="GO" id="GO:0005525">
    <property type="term" value="F:GTP binding"/>
    <property type="evidence" value="ECO:0007669"/>
    <property type="project" value="UniProtKB-UniRule"/>
</dbReference>
<sequence>MREKKAKSAEKFRPVIITGMSGGGKTLAARYMEDLGYFCVDNLPPVFIPKFIDLCRETHGQISRAAIVVDTRGREFFDAFVQILDELDAGDISYELLFIEASDDVIIRRYKETRRPHPLAPEARISEGVTRERQQLAPVRERATQIVNTSKLRKTELREIIREHYDTPGGDTELTVTVLSFGFKYGVPLDADLVFDVRFLPNPFYVDNLRSKSGTVPQVASYIESWDVTQKFERHLDDMIDFLLPQYEKEGKSQLVIAVGCTGGMHRSVFIAKHLYDRIKSRYDVRLEHRDLMKNEVQEHVSEG</sequence>
<keyword evidence="8" id="KW-1185">Reference proteome</keyword>
<keyword evidence="3 4" id="KW-0342">GTP-binding</keyword>
<accession>E7N2H3</accession>
<dbReference type="RefSeq" id="WP_009349851.1">
    <property type="nucleotide sequence ID" value="NZ_GL638136.1"/>
</dbReference>
<dbReference type="SUPFAM" id="SSF52540">
    <property type="entry name" value="P-loop containing nucleoside triphosphate hydrolases"/>
    <property type="match status" value="1"/>
</dbReference>
<evidence type="ECO:0000256" key="2">
    <source>
        <dbReference type="ARBA" id="ARBA00022840"/>
    </source>
</evidence>
<dbReference type="Pfam" id="PF22740">
    <property type="entry name" value="PapZ_C"/>
    <property type="match status" value="1"/>
</dbReference>
<dbReference type="NCBIfam" id="NF003828">
    <property type="entry name" value="PRK05416.1"/>
    <property type="match status" value="1"/>
</dbReference>
<dbReference type="InterPro" id="IPR053930">
    <property type="entry name" value="RapZ-like_N"/>
</dbReference>
<dbReference type="InterPro" id="IPR005337">
    <property type="entry name" value="RapZ-like"/>
</dbReference>
<dbReference type="HAMAP" id="MF_00636">
    <property type="entry name" value="RapZ_like"/>
    <property type="match status" value="1"/>
</dbReference>
<gene>
    <name evidence="7" type="ORF">HMPREF9555_01189</name>
</gene>
<evidence type="ECO:0000313" key="8">
    <source>
        <dbReference type="Proteomes" id="UP000004633"/>
    </source>
</evidence>
<dbReference type="GO" id="GO:0005524">
    <property type="term" value="F:ATP binding"/>
    <property type="evidence" value="ECO:0007669"/>
    <property type="project" value="UniProtKB-UniRule"/>
</dbReference>
<evidence type="ECO:0000313" key="7">
    <source>
        <dbReference type="EMBL" id="EFW29614.1"/>
    </source>
</evidence>
<keyword evidence="1 4" id="KW-0547">Nucleotide-binding</keyword>
<dbReference type="PIRSF" id="PIRSF005052">
    <property type="entry name" value="P-loopkin"/>
    <property type="match status" value="1"/>
</dbReference>
<feature type="domain" description="RapZ-like N-terminal" evidence="5">
    <location>
        <begin position="15"/>
        <end position="167"/>
    </location>
</feature>
<evidence type="ECO:0000256" key="1">
    <source>
        <dbReference type="ARBA" id="ARBA00022741"/>
    </source>
</evidence>
<dbReference type="HOGENOM" id="CLU_059558_0_0_9"/>
<protein>
    <submittedName>
        <fullName evidence="7">Uncharacterized protein</fullName>
    </submittedName>
</protein>
<keyword evidence="2 4" id="KW-0067">ATP-binding</keyword>
<evidence type="ECO:0000256" key="3">
    <source>
        <dbReference type="ARBA" id="ARBA00023134"/>
    </source>
</evidence>
<reference evidence="7 8" key="1">
    <citation type="submission" date="2010-08" db="EMBL/GenBank/DDBJ databases">
        <authorList>
            <person name="Weinstock G."/>
            <person name="Sodergren E."/>
            <person name="Clifton S."/>
            <person name="Fulton L."/>
            <person name="Fulton B."/>
            <person name="Courtney L."/>
            <person name="Fronick C."/>
            <person name="Harrison M."/>
            <person name="Strong C."/>
            <person name="Farmer C."/>
            <person name="Delahaunty K."/>
            <person name="Markovic C."/>
            <person name="Hall O."/>
            <person name="Minx P."/>
            <person name="Tomlinson C."/>
            <person name="Mitreva M."/>
            <person name="Hou S."/>
            <person name="Chen J."/>
            <person name="Wollam A."/>
            <person name="Pepin K.H."/>
            <person name="Johnson M."/>
            <person name="Bhonagiri V."/>
            <person name="Zhang X."/>
            <person name="Suruliraj S."/>
            <person name="Warren W."/>
            <person name="Chinwalla A."/>
            <person name="Mardis E.R."/>
            <person name="Wilson R.K."/>
        </authorList>
    </citation>
    <scope>NUCLEOTIDE SEQUENCE [LARGE SCALE GENOMIC DNA]</scope>
    <source>
        <strain evidence="7 8">F0399</strain>
    </source>
</reference>
<feature type="domain" description="RapZ C-terminal" evidence="6">
    <location>
        <begin position="175"/>
        <end position="292"/>
    </location>
</feature>
<evidence type="ECO:0000256" key="4">
    <source>
        <dbReference type="HAMAP-Rule" id="MF_00636"/>
    </source>
</evidence>
<dbReference type="AlphaFoldDB" id="E7N2H3"/>
<proteinExistence type="inferred from homology"/>
<evidence type="ECO:0000259" key="5">
    <source>
        <dbReference type="Pfam" id="PF03668"/>
    </source>
</evidence>
<dbReference type="InterPro" id="IPR027417">
    <property type="entry name" value="P-loop_NTPase"/>
</dbReference>
<dbReference type="InterPro" id="IPR053931">
    <property type="entry name" value="RapZ_C"/>
</dbReference>
<feature type="binding site" evidence="4">
    <location>
        <begin position="19"/>
        <end position="26"/>
    </location>
    <ligand>
        <name>ATP</name>
        <dbReference type="ChEBI" id="CHEBI:30616"/>
    </ligand>
</feature>
<dbReference type="PANTHER" id="PTHR30448:SF0">
    <property type="entry name" value="RNASE ADAPTER PROTEIN RAPZ"/>
    <property type="match status" value="1"/>
</dbReference>
<name>E7N2H3_9FIRM</name>